<sequence length="227" mass="25461">MNTNFLNTTDLALTELSAAIIIFNILLSFGLSLLIAVIYKKTHRGLSYSRSYVESLVMMSVLAAIAMMILGNNIVRALGILGVFTLIRFRTIIKDTKDATYLFFSLAVGMGVGTANYIISVIGTGALLAVIYFLDKYNFGSVAQDGFLLTFIADKNFKSEFYEELFDKHLNSYKLLQHKTNTEGDGEFYFSVSFKDKTRPEDLVRDMNRNNSIKLTDLIVGKDAIEY</sequence>
<keyword evidence="1" id="KW-0812">Transmembrane</keyword>
<reference evidence="2 3" key="1">
    <citation type="journal article" date="2016" name="Nat. Commun.">
        <title>Thousands of microbial genomes shed light on interconnected biogeochemical processes in an aquifer system.</title>
        <authorList>
            <person name="Anantharaman K."/>
            <person name="Brown C.T."/>
            <person name="Hug L.A."/>
            <person name="Sharon I."/>
            <person name="Castelle C.J."/>
            <person name="Probst A.J."/>
            <person name="Thomas B.C."/>
            <person name="Singh A."/>
            <person name="Wilkins M.J."/>
            <person name="Karaoz U."/>
            <person name="Brodie E.L."/>
            <person name="Williams K.H."/>
            <person name="Hubbard S.S."/>
            <person name="Banfield J.F."/>
        </authorList>
    </citation>
    <scope>NUCLEOTIDE SEQUENCE [LARGE SCALE GENOMIC DNA]</scope>
</reference>
<gene>
    <name evidence="2" type="ORF">A2650_02085</name>
</gene>
<accession>A0A1F8ELJ2</accession>
<evidence type="ECO:0000313" key="2">
    <source>
        <dbReference type="EMBL" id="OGN00909.1"/>
    </source>
</evidence>
<dbReference type="AlphaFoldDB" id="A0A1F8ELJ2"/>
<dbReference type="Pfam" id="PF16316">
    <property type="entry name" value="DUF4956"/>
    <property type="match status" value="1"/>
</dbReference>
<organism evidence="2 3">
    <name type="scientific">Candidatus Yanofskybacteria bacterium RIFCSPHIGHO2_01_FULL_41_53</name>
    <dbReference type="NCBI Taxonomy" id="1802663"/>
    <lineage>
        <taxon>Bacteria</taxon>
        <taxon>Candidatus Yanofskyibacteriota</taxon>
    </lineage>
</organism>
<dbReference type="Proteomes" id="UP000177117">
    <property type="component" value="Unassembled WGS sequence"/>
</dbReference>
<keyword evidence="1" id="KW-0472">Membrane</keyword>
<evidence type="ECO:0000256" key="1">
    <source>
        <dbReference type="SAM" id="Phobius"/>
    </source>
</evidence>
<feature type="transmembrane region" description="Helical" evidence="1">
    <location>
        <begin position="101"/>
        <end position="134"/>
    </location>
</feature>
<dbReference type="EMBL" id="MGJD01000013">
    <property type="protein sequence ID" value="OGN00909.1"/>
    <property type="molecule type" value="Genomic_DNA"/>
</dbReference>
<evidence type="ECO:0000313" key="3">
    <source>
        <dbReference type="Proteomes" id="UP000177117"/>
    </source>
</evidence>
<dbReference type="InterPro" id="IPR032531">
    <property type="entry name" value="DUF4956"/>
</dbReference>
<name>A0A1F8ELJ2_9BACT</name>
<comment type="caution">
    <text evidence="2">The sequence shown here is derived from an EMBL/GenBank/DDBJ whole genome shotgun (WGS) entry which is preliminary data.</text>
</comment>
<keyword evidence="1" id="KW-1133">Transmembrane helix</keyword>
<feature type="transmembrane region" description="Helical" evidence="1">
    <location>
        <begin position="16"/>
        <end position="39"/>
    </location>
</feature>
<proteinExistence type="predicted"/>
<protein>
    <recommendedName>
        <fullName evidence="4">DUF4956 domain-containing protein</fullName>
    </recommendedName>
</protein>
<evidence type="ECO:0008006" key="4">
    <source>
        <dbReference type="Google" id="ProtNLM"/>
    </source>
</evidence>